<accession>A0A8R1EQK6</accession>
<name>A0A8R1EQK6_CAEJA</name>
<evidence type="ECO:0000256" key="1">
    <source>
        <dbReference type="SAM" id="MobiDB-lite"/>
    </source>
</evidence>
<dbReference type="AlphaFoldDB" id="A0A8R1EQK6"/>
<evidence type="ECO:0000313" key="3">
    <source>
        <dbReference type="Proteomes" id="UP000005237"/>
    </source>
</evidence>
<feature type="compositionally biased region" description="Polar residues" evidence="1">
    <location>
        <begin position="147"/>
        <end position="156"/>
    </location>
</feature>
<evidence type="ECO:0000313" key="2">
    <source>
        <dbReference type="EnsemblMetazoa" id="CJA40035.1"/>
    </source>
</evidence>
<organism evidence="2 3">
    <name type="scientific">Caenorhabditis japonica</name>
    <dbReference type="NCBI Taxonomy" id="281687"/>
    <lineage>
        <taxon>Eukaryota</taxon>
        <taxon>Metazoa</taxon>
        <taxon>Ecdysozoa</taxon>
        <taxon>Nematoda</taxon>
        <taxon>Chromadorea</taxon>
        <taxon>Rhabditida</taxon>
        <taxon>Rhabditina</taxon>
        <taxon>Rhabditomorpha</taxon>
        <taxon>Rhabditoidea</taxon>
        <taxon>Rhabditidae</taxon>
        <taxon>Peloderinae</taxon>
        <taxon>Caenorhabditis</taxon>
    </lineage>
</organism>
<sequence length="164" mass="17881">KNVFLTRFLMIQKSAVFTDGEPGCCLELILGAGKDWKTPLTKLFNRVYPNKWAFFIVELESGQATFHILSSSHGILSSTRREDTPDSTEQSSMVSSPTASVSEASNYSLWIVPVTKVFAIPAPKKVKVIRKVVKKRTPTTADGVANGTATFSTNGSPPDDGEKK</sequence>
<keyword evidence="3" id="KW-1185">Reference proteome</keyword>
<dbReference type="EnsemblMetazoa" id="CJA40035.1">
    <property type="protein sequence ID" value="CJA40035.1"/>
    <property type="gene ID" value="WBGene00215883"/>
</dbReference>
<feature type="region of interest" description="Disordered" evidence="1">
    <location>
        <begin position="137"/>
        <end position="164"/>
    </location>
</feature>
<protein>
    <submittedName>
        <fullName evidence="2">Uncharacterized protein</fullName>
    </submittedName>
</protein>
<reference evidence="2" key="2">
    <citation type="submission" date="2022-06" db="UniProtKB">
        <authorList>
            <consortium name="EnsemblMetazoa"/>
        </authorList>
    </citation>
    <scope>IDENTIFICATION</scope>
    <source>
        <strain evidence="2">DF5081</strain>
    </source>
</reference>
<dbReference type="Proteomes" id="UP000005237">
    <property type="component" value="Unassembled WGS sequence"/>
</dbReference>
<proteinExistence type="predicted"/>
<reference evidence="3" key="1">
    <citation type="submission" date="2010-08" db="EMBL/GenBank/DDBJ databases">
        <authorList>
            <consortium name="Caenorhabditis japonica Sequencing Consortium"/>
            <person name="Wilson R.K."/>
        </authorList>
    </citation>
    <scope>NUCLEOTIDE SEQUENCE [LARGE SCALE GENOMIC DNA]</scope>
    <source>
        <strain evidence="3">DF5081</strain>
    </source>
</reference>
<feature type="region of interest" description="Disordered" evidence="1">
    <location>
        <begin position="77"/>
        <end position="97"/>
    </location>
</feature>